<dbReference type="RefSeq" id="WP_377045951.1">
    <property type="nucleotide sequence ID" value="NZ_JBHLUN010000013.1"/>
</dbReference>
<feature type="region of interest" description="Disordered" evidence="1">
    <location>
        <begin position="116"/>
        <end position="143"/>
    </location>
</feature>
<accession>A0ABV6JXZ6</accession>
<protein>
    <submittedName>
        <fullName evidence="2">Cupin domain-containing protein</fullName>
    </submittedName>
</protein>
<evidence type="ECO:0000256" key="1">
    <source>
        <dbReference type="SAM" id="MobiDB-lite"/>
    </source>
</evidence>
<organism evidence="2 3">
    <name type="scientific">Roseomonas elaeocarpi</name>
    <dbReference type="NCBI Taxonomy" id="907779"/>
    <lineage>
        <taxon>Bacteria</taxon>
        <taxon>Pseudomonadati</taxon>
        <taxon>Pseudomonadota</taxon>
        <taxon>Alphaproteobacteria</taxon>
        <taxon>Acetobacterales</taxon>
        <taxon>Roseomonadaceae</taxon>
        <taxon>Roseomonas</taxon>
    </lineage>
</organism>
<dbReference type="CDD" id="cd07009">
    <property type="entry name" value="cupin_BLL0285-like"/>
    <property type="match status" value="1"/>
</dbReference>
<feature type="region of interest" description="Disordered" evidence="1">
    <location>
        <begin position="1"/>
        <end position="23"/>
    </location>
</feature>
<dbReference type="EMBL" id="JBHLUN010000013">
    <property type="protein sequence ID" value="MFC0410200.1"/>
    <property type="molecule type" value="Genomic_DNA"/>
</dbReference>
<proteinExistence type="predicted"/>
<sequence>MSDHPTPPTAVPLSNDGRRNDDPPRLPFLHMWTGPDGLSRINESLMGGFGLKSVGGGAAPQWMRPFPGEVEAVAFNVLPVGWLGEWHESPKPQWVIPLRGRWFIETQDGTRVEMGPGDIHFGQDQDTADQDGRKGHRSGTVGEEPCFQMMVQFRRSPGAATPHPFG</sequence>
<evidence type="ECO:0000313" key="3">
    <source>
        <dbReference type="Proteomes" id="UP001589865"/>
    </source>
</evidence>
<keyword evidence="3" id="KW-1185">Reference proteome</keyword>
<feature type="compositionally biased region" description="Pro residues" evidence="1">
    <location>
        <begin position="1"/>
        <end position="10"/>
    </location>
</feature>
<name>A0ABV6JXZ6_9PROT</name>
<comment type="caution">
    <text evidence="2">The sequence shown here is derived from an EMBL/GenBank/DDBJ whole genome shotgun (WGS) entry which is preliminary data.</text>
</comment>
<dbReference type="SUPFAM" id="SSF51182">
    <property type="entry name" value="RmlC-like cupins"/>
    <property type="match status" value="1"/>
</dbReference>
<reference evidence="2 3" key="1">
    <citation type="submission" date="2024-09" db="EMBL/GenBank/DDBJ databases">
        <authorList>
            <person name="Sun Q."/>
            <person name="Mori K."/>
        </authorList>
    </citation>
    <scope>NUCLEOTIDE SEQUENCE [LARGE SCALE GENOMIC DNA]</scope>
    <source>
        <strain evidence="2 3">TBRC 5777</strain>
    </source>
</reference>
<dbReference type="Proteomes" id="UP001589865">
    <property type="component" value="Unassembled WGS sequence"/>
</dbReference>
<gene>
    <name evidence="2" type="ORF">ACFFGY_18255</name>
</gene>
<dbReference type="InterPro" id="IPR011051">
    <property type="entry name" value="RmlC_Cupin_sf"/>
</dbReference>
<evidence type="ECO:0000313" key="2">
    <source>
        <dbReference type="EMBL" id="MFC0410200.1"/>
    </source>
</evidence>